<dbReference type="EMBL" id="JAULJE010000006">
    <property type="protein sequence ID" value="KAK1341897.1"/>
    <property type="molecule type" value="Genomic_DNA"/>
</dbReference>
<dbReference type="GO" id="GO:0008270">
    <property type="term" value="F:zinc ion binding"/>
    <property type="evidence" value="ECO:0007669"/>
    <property type="project" value="UniProtKB-KW"/>
</dbReference>
<evidence type="ECO:0000313" key="18">
    <source>
        <dbReference type="Proteomes" id="UP001177744"/>
    </source>
</evidence>
<gene>
    <name evidence="17" type="ORF">QTO34_016648</name>
</gene>
<evidence type="ECO:0000256" key="15">
    <source>
        <dbReference type="SAM" id="Coils"/>
    </source>
</evidence>
<evidence type="ECO:0000256" key="4">
    <source>
        <dbReference type="ARBA" id="ARBA00022723"/>
    </source>
</evidence>
<dbReference type="GO" id="GO:0003700">
    <property type="term" value="F:DNA-binding transcription factor activity"/>
    <property type="evidence" value="ECO:0007669"/>
    <property type="project" value="UniProtKB-UniRule"/>
</dbReference>
<evidence type="ECO:0000256" key="13">
    <source>
        <dbReference type="PROSITE-ProRule" id="PRU00309"/>
    </source>
</evidence>
<evidence type="ECO:0000256" key="1">
    <source>
        <dbReference type="ARBA" id="ARBA00004642"/>
    </source>
</evidence>
<comment type="function">
    <text evidence="14">DNA-binding transcription regulator that regulates endothelial cell proliferation and G1/S cell-cycle progression. Specifically binds the 5'-[AT]NTNN[GT]GGCA[AGT]-3' core DNA sequence and acts by modulating expression of pRB-E2F cell-cycle target genes.</text>
</comment>
<dbReference type="Gene3D" id="6.20.210.20">
    <property type="entry name" value="THAP domain"/>
    <property type="match status" value="1"/>
</dbReference>
<evidence type="ECO:0000256" key="7">
    <source>
        <dbReference type="ARBA" id="ARBA00023015"/>
    </source>
</evidence>
<dbReference type="SUPFAM" id="SSF57716">
    <property type="entry name" value="Glucocorticoid receptor-like (DNA-binding domain)"/>
    <property type="match status" value="1"/>
</dbReference>
<keyword evidence="11 14" id="KW-0539">Nucleus</keyword>
<evidence type="ECO:0000256" key="3">
    <source>
        <dbReference type="ARBA" id="ARBA00014993"/>
    </source>
</evidence>
<dbReference type="SMART" id="SM00980">
    <property type="entry name" value="THAP"/>
    <property type="match status" value="1"/>
</dbReference>
<dbReference type="InterPro" id="IPR026516">
    <property type="entry name" value="THAP1/10"/>
</dbReference>
<dbReference type="GO" id="GO:0005654">
    <property type="term" value="C:nucleoplasm"/>
    <property type="evidence" value="ECO:0007669"/>
    <property type="project" value="UniProtKB-SubCell"/>
</dbReference>
<comment type="similarity">
    <text evidence="2 14">Belongs to the THAP1 family.</text>
</comment>
<comment type="subunit">
    <text evidence="14">Interacts with PAWR. Component of a THAP1/THAP3-HCFC1-OGT complex that contains, either THAP1 or THAP3, HCFC1 and OGT. Interacts with OGT. Interacts (via the HBM) with HCFC1 (via the Kelch-repeat domain); the interaction recruits HCFC1 to the RRM1 promoter.</text>
</comment>
<keyword evidence="9 13" id="KW-0238">DNA-binding</keyword>
<organism evidence="17 18">
    <name type="scientific">Cnephaeus nilssonii</name>
    <name type="common">Northern bat</name>
    <name type="synonym">Eptesicus nilssonii</name>
    <dbReference type="NCBI Taxonomy" id="3371016"/>
    <lineage>
        <taxon>Eukaryota</taxon>
        <taxon>Metazoa</taxon>
        <taxon>Chordata</taxon>
        <taxon>Craniata</taxon>
        <taxon>Vertebrata</taxon>
        <taxon>Euteleostomi</taxon>
        <taxon>Mammalia</taxon>
        <taxon>Eutheria</taxon>
        <taxon>Laurasiatheria</taxon>
        <taxon>Chiroptera</taxon>
        <taxon>Yangochiroptera</taxon>
        <taxon>Vespertilionidae</taxon>
        <taxon>Cnephaeus</taxon>
    </lineage>
</organism>
<keyword evidence="6" id="KW-0862">Zinc</keyword>
<evidence type="ECO:0000256" key="5">
    <source>
        <dbReference type="ARBA" id="ARBA00022771"/>
    </source>
</evidence>
<evidence type="ECO:0000256" key="10">
    <source>
        <dbReference type="ARBA" id="ARBA00023163"/>
    </source>
</evidence>
<dbReference type="PANTHER" id="PTHR46600">
    <property type="entry name" value="THAP DOMAIN-CONTAINING"/>
    <property type="match status" value="1"/>
</dbReference>
<name>A0AA40LS18_CNENI</name>
<evidence type="ECO:0000256" key="11">
    <source>
        <dbReference type="ARBA" id="ARBA00023242"/>
    </source>
</evidence>
<evidence type="ECO:0000256" key="12">
    <source>
        <dbReference type="ARBA" id="ARBA00023306"/>
    </source>
</evidence>
<keyword evidence="4" id="KW-0479">Metal-binding</keyword>
<accession>A0AA40LS18</accession>
<dbReference type="InterPro" id="IPR006612">
    <property type="entry name" value="THAP_Znf"/>
</dbReference>
<keyword evidence="8 14" id="KW-0175">Coiled coil</keyword>
<sequence length="319" mass="36744">MVQSCSAYGCKNRYHKDKPVSFHKFPLTRPNLCKEWEAAIRRKNFKPTKYSSICSEHFTPDCFKRECNNKLLKENAVPTIFLCTEPRDKKEDLEPQEQPSPPPLKPPISQVDAAIGLLMPPLQTPDNLSVFCDHNYTVEDTMHQRKRIQELELQVEKLRKKLKTAQQRCRRQERQLEKLKEAMHFQKEKDVPERGFVFLPENYFEIVEVPRGGEREREIETSMRENQLAASCTLQAHNPGMCPDGESNHDLGSWVNAQPLYHTGRAIIWVKFLYQKCQLKKTSVESPPGLHGAQARDLTGEAAGCQDPGRFLVQELGVM</sequence>
<evidence type="ECO:0000256" key="2">
    <source>
        <dbReference type="ARBA" id="ARBA00006177"/>
    </source>
</evidence>
<keyword evidence="5 13" id="KW-0863">Zinc-finger</keyword>
<evidence type="ECO:0000259" key="16">
    <source>
        <dbReference type="PROSITE" id="PS50950"/>
    </source>
</evidence>
<evidence type="ECO:0000256" key="8">
    <source>
        <dbReference type="ARBA" id="ARBA00023054"/>
    </source>
</evidence>
<dbReference type="PROSITE" id="PS50950">
    <property type="entry name" value="ZF_THAP"/>
    <property type="match status" value="1"/>
</dbReference>
<comment type="caution">
    <text evidence="17">The sequence shown here is derived from an EMBL/GenBank/DDBJ whole genome shotgun (WGS) entry which is preliminary data.</text>
</comment>
<proteinExistence type="inferred from homology"/>
<evidence type="ECO:0000256" key="6">
    <source>
        <dbReference type="ARBA" id="ARBA00022833"/>
    </source>
</evidence>
<dbReference type="GO" id="GO:0000978">
    <property type="term" value="F:RNA polymerase II cis-regulatory region sequence-specific DNA binding"/>
    <property type="evidence" value="ECO:0007669"/>
    <property type="project" value="TreeGrafter"/>
</dbReference>
<protein>
    <recommendedName>
        <fullName evidence="3 14">THAP domain-containing protein 1</fullName>
    </recommendedName>
</protein>
<feature type="coiled-coil region" evidence="15">
    <location>
        <begin position="141"/>
        <end position="189"/>
    </location>
</feature>
<dbReference type="PANTHER" id="PTHR46600:SF1">
    <property type="entry name" value="THAP DOMAIN-CONTAINING PROTEIN 1"/>
    <property type="match status" value="1"/>
</dbReference>
<dbReference type="Pfam" id="PF05485">
    <property type="entry name" value="THAP"/>
    <property type="match status" value="1"/>
</dbReference>
<dbReference type="GO" id="GO:0006357">
    <property type="term" value="P:regulation of transcription by RNA polymerase II"/>
    <property type="evidence" value="ECO:0007669"/>
    <property type="project" value="TreeGrafter"/>
</dbReference>
<keyword evidence="7 14" id="KW-0805">Transcription regulation</keyword>
<dbReference type="GO" id="GO:0001935">
    <property type="term" value="P:endothelial cell proliferation"/>
    <property type="evidence" value="ECO:0007669"/>
    <property type="project" value="UniProtKB-UniRule"/>
</dbReference>
<evidence type="ECO:0000256" key="9">
    <source>
        <dbReference type="ARBA" id="ARBA00023125"/>
    </source>
</evidence>
<dbReference type="SMART" id="SM00692">
    <property type="entry name" value="DM3"/>
    <property type="match status" value="1"/>
</dbReference>
<comment type="subcellular location">
    <subcellularLocation>
        <location evidence="1 14">Nucleus</location>
        <location evidence="1 14">Nucleoplasm</location>
    </subcellularLocation>
</comment>
<dbReference type="Proteomes" id="UP001177744">
    <property type="component" value="Unassembled WGS sequence"/>
</dbReference>
<evidence type="ECO:0000256" key="14">
    <source>
        <dbReference type="RuleBase" id="RU369073"/>
    </source>
</evidence>
<keyword evidence="18" id="KW-1185">Reference proteome</keyword>
<dbReference type="InterPro" id="IPR038441">
    <property type="entry name" value="THAP_Znf_sf"/>
</dbReference>
<keyword evidence="12 14" id="KW-0131">Cell cycle</keyword>
<keyword evidence="10 14" id="KW-0804">Transcription</keyword>
<evidence type="ECO:0000313" key="17">
    <source>
        <dbReference type="EMBL" id="KAK1341897.1"/>
    </source>
</evidence>
<feature type="domain" description="THAP-type" evidence="16">
    <location>
        <begin position="1"/>
        <end position="81"/>
    </location>
</feature>
<dbReference type="AlphaFoldDB" id="A0AA40LS18"/>
<reference evidence="17" key="1">
    <citation type="submission" date="2023-06" db="EMBL/GenBank/DDBJ databases">
        <title>Reference genome for the Northern bat (Eptesicus nilssonii), a most northern bat species.</title>
        <authorList>
            <person name="Laine V.N."/>
            <person name="Pulliainen A.T."/>
            <person name="Lilley T.M."/>
        </authorList>
    </citation>
    <scope>NUCLEOTIDE SEQUENCE</scope>
    <source>
        <strain evidence="17">BLF_Eptnil</strain>
        <tissue evidence="17">Kidney</tissue>
    </source>
</reference>